<dbReference type="EMBL" id="CP007790">
    <property type="protein sequence ID" value="AJK68473.1"/>
    <property type="molecule type" value="Genomic_DNA"/>
</dbReference>
<protein>
    <recommendedName>
        <fullName evidence="3">N-acetyltransferase domain-containing protein</fullName>
    </recommendedName>
</protein>
<sequence>MTTIRPLRADEQALLAQATVGNVNWAGPRVALDDVLATPSLSHYVASDEGLVAEDGGPVGVVWLRHFPADDPGYGFVDESIPELSIWVAEGHRGMGLGGQLLTEIVALAREKNMPGISLSVDTGNPARHLYERHGFLPAGGGRDPGTLVLRF</sequence>
<dbReference type="Pfam" id="PF00583">
    <property type="entry name" value="Acetyltransf_1"/>
    <property type="match status" value="1"/>
</dbReference>
<evidence type="ECO:0000256" key="2">
    <source>
        <dbReference type="ARBA" id="ARBA00023315"/>
    </source>
</evidence>
<proteinExistence type="predicted"/>
<dbReference type="InterPro" id="IPR016181">
    <property type="entry name" value="Acyl_CoA_acyltransferase"/>
</dbReference>
<dbReference type="Gene3D" id="3.40.630.30">
    <property type="match status" value="1"/>
</dbReference>
<organism evidence="4 5">
    <name type="scientific">Corynebacterium marinum DSM 44953</name>
    <dbReference type="NCBI Taxonomy" id="1224162"/>
    <lineage>
        <taxon>Bacteria</taxon>
        <taxon>Bacillati</taxon>
        <taxon>Actinomycetota</taxon>
        <taxon>Actinomycetes</taxon>
        <taxon>Mycobacteriales</taxon>
        <taxon>Corynebacteriaceae</taxon>
        <taxon>Corynebacterium</taxon>
    </lineage>
</organism>
<dbReference type="PANTHER" id="PTHR43877:SF2">
    <property type="entry name" value="AMINOALKYLPHOSPHONATE N-ACETYLTRANSFERASE-RELATED"/>
    <property type="match status" value="1"/>
</dbReference>
<dbReference type="GO" id="GO:0016747">
    <property type="term" value="F:acyltransferase activity, transferring groups other than amino-acyl groups"/>
    <property type="evidence" value="ECO:0007669"/>
    <property type="project" value="InterPro"/>
</dbReference>
<dbReference type="CDD" id="cd04301">
    <property type="entry name" value="NAT_SF"/>
    <property type="match status" value="1"/>
</dbReference>
<evidence type="ECO:0000256" key="1">
    <source>
        <dbReference type="ARBA" id="ARBA00022679"/>
    </source>
</evidence>
<dbReference type="PROSITE" id="PS51186">
    <property type="entry name" value="GNAT"/>
    <property type="match status" value="1"/>
</dbReference>
<reference evidence="4 5" key="1">
    <citation type="submission" date="2014-05" db="EMBL/GenBank/DDBJ databases">
        <title>Complete genome sequence of Corynebacterium marinum DSM 44953.</title>
        <authorList>
            <person name="Schaffert L."/>
            <person name="Albersmeier A."/>
            <person name="Kalinowski J."/>
            <person name="Ruckert C."/>
        </authorList>
    </citation>
    <scope>NUCLEOTIDE SEQUENCE [LARGE SCALE GENOMIC DNA]</scope>
    <source>
        <strain evidence="4 5">DSM 44953</strain>
    </source>
</reference>
<dbReference type="InterPro" id="IPR050832">
    <property type="entry name" value="Bact_Acetyltransf"/>
</dbReference>
<keyword evidence="2" id="KW-0012">Acyltransferase</keyword>
<dbReference type="PANTHER" id="PTHR43877">
    <property type="entry name" value="AMINOALKYLPHOSPHONATE N-ACETYLTRANSFERASE-RELATED-RELATED"/>
    <property type="match status" value="1"/>
</dbReference>
<dbReference type="RefSeq" id="WP_052491091.1">
    <property type="nucleotide sequence ID" value="NZ_CP007790.1"/>
</dbReference>
<dbReference type="Proteomes" id="UP000031928">
    <property type="component" value="Chromosome"/>
</dbReference>
<dbReference type="KEGG" id="cmq:B840_04270"/>
<name>A0A0B6TKJ6_9CORY</name>
<keyword evidence="1" id="KW-0808">Transferase</keyword>
<dbReference type="SUPFAM" id="SSF55729">
    <property type="entry name" value="Acyl-CoA N-acyltransferases (Nat)"/>
    <property type="match status" value="1"/>
</dbReference>
<dbReference type="AlphaFoldDB" id="A0A0B6TKJ6"/>
<feature type="domain" description="N-acetyltransferase" evidence="3">
    <location>
        <begin position="2"/>
        <end position="152"/>
    </location>
</feature>
<dbReference type="HOGENOM" id="CLU_107134_1_0_11"/>
<evidence type="ECO:0000313" key="4">
    <source>
        <dbReference type="EMBL" id="AJK68473.1"/>
    </source>
</evidence>
<evidence type="ECO:0000259" key="3">
    <source>
        <dbReference type="PROSITE" id="PS51186"/>
    </source>
</evidence>
<keyword evidence="5" id="KW-1185">Reference proteome</keyword>
<evidence type="ECO:0000313" key="5">
    <source>
        <dbReference type="Proteomes" id="UP000031928"/>
    </source>
</evidence>
<dbReference type="OrthoDB" id="4553064at2"/>
<gene>
    <name evidence="4" type="ORF">B840_04270</name>
</gene>
<dbReference type="InterPro" id="IPR000182">
    <property type="entry name" value="GNAT_dom"/>
</dbReference>
<accession>A0A0B6TKJ6</accession>